<dbReference type="Gene3D" id="2.130.10.10">
    <property type="entry name" value="YVTN repeat-like/Quinoprotein amine dehydrogenase"/>
    <property type="match status" value="1"/>
</dbReference>
<dbReference type="OMA" id="ENECKPK"/>
<dbReference type="Pfam" id="PF00400">
    <property type="entry name" value="WD40"/>
    <property type="match status" value="1"/>
</dbReference>
<dbReference type="PANTHER" id="PTHR10971">
    <property type="entry name" value="MRNA EXPORT FACTOR AND BUB3"/>
    <property type="match status" value="1"/>
</dbReference>
<dbReference type="GO" id="GO:0007094">
    <property type="term" value="P:mitotic spindle assembly checkpoint signaling"/>
    <property type="evidence" value="ECO:0007669"/>
    <property type="project" value="EnsemblFungi"/>
</dbReference>
<name>I6NE30_ERECY</name>
<keyword evidence="5" id="KW-1185">Reference proteome</keyword>
<dbReference type="SMART" id="SM00320">
    <property type="entry name" value="WD40"/>
    <property type="match status" value="3"/>
</dbReference>
<feature type="repeat" description="WD" evidence="3">
    <location>
        <begin position="230"/>
        <end position="264"/>
    </location>
</feature>
<dbReference type="AlphaFoldDB" id="I6NE30"/>
<dbReference type="HOGENOM" id="CLU_038526_2_0_1"/>
<dbReference type="GeneID" id="11468656"/>
<evidence type="ECO:0000313" key="5">
    <source>
        <dbReference type="Proteomes" id="UP000006790"/>
    </source>
</evidence>
<evidence type="ECO:0000313" key="4">
    <source>
        <dbReference type="EMBL" id="AET40322.1"/>
    </source>
</evidence>
<dbReference type="PROSITE" id="PS00678">
    <property type="entry name" value="WD_REPEATS_1"/>
    <property type="match status" value="1"/>
</dbReference>
<evidence type="ECO:0000256" key="3">
    <source>
        <dbReference type="PROSITE-ProRule" id="PRU00221"/>
    </source>
</evidence>
<dbReference type="GO" id="GO:1990298">
    <property type="term" value="C:bub1-bub3 complex"/>
    <property type="evidence" value="ECO:0007669"/>
    <property type="project" value="EnsemblFungi"/>
</dbReference>
<keyword evidence="2" id="KW-0677">Repeat</keyword>
<protein>
    <submittedName>
        <fullName evidence="4">Uncharacterized protein</fullName>
    </submittedName>
</protein>
<dbReference type="InterPro" id="IPR001680">
    <property type="entry name" value="WD40_rpt"/>
</dbReference>
<dbReference type="GO" id="GO:0043130">
    <property type="term" value="F:ubiquitin binding"/>
    <property type="evidence" value="ECO:0007669"/>
    <property type="project" value="EnsemblFungi"/>
</dbReference>
<dbReference type="STRING" id="931890.I6NE30"/>
<dbReference type="SUPFAM" id="SSF50978">
    <property type="entry name" value="WD40 repeat-like"/>
    <property type="match status" value="1"/>
</dbReference>
<dbReference type="eggNOG" id="KOG1036">
    <property type="taxonomic scope" value="Eukaryota"/>
</dbReference>
<dbReference type="Proteomes" id="UP000006790">
    <property type="component" value="Chromosome 5"/>
</dbReference>
<dbReference type="GO" id="GO:0000776">
    <property type="term" value="C:kinetochore"/>
    <property type="evidence" value="ECO:0007669"/>
    <property type="project" value="EnsemblFungi"/>
</dbReference>
<keyword evidence="1 3" id="KW-0853">WD repeat</keyword>
<dbReference type="GO" id="GO:0033597">
    <property type="term" value="C:mitotic checkpoint complex"/>
    <property type="evidence" value="ECO:0007669"/>
    <property type="project" value="EnsemblFungi"/>
</dbReference>
<reference evidence="4 5" key="1">
    <citation type="journal article" date="2011" name="G3 (Bethesda)">
        <title>Genome evolution in the Eremothecium clade of the Saccharomyces complex revealed by comparative genomics.</title>
        <authorList>
            <person name="Wendland J."/>
            <person name="Walther A."/>
        </authorList>
    </citation>
    <scope>NUCLEOTIDE SEQUENCE [LARGE SCALE GENOMIC DNA]</scope>
    <source>
        <strain evidence="5">CBS 270.75 / DBVPG 7215 / KCTC 17166 / NRRL Y-17582</strain>
    </source>
</reference>
<accession>I6NE30</accession>
<evidence type="ECO:0000256" key="1">
    <source>
        <dbReference type="ARBA" id="ARBA00022574"/>
    </source>
</evidence>
<dbReference type="KEGG" id="erc:Ecym_5584"/>
<sequence length="318" mass="34992">MSYIKLNDISKDYLSGMCLVGDELSQLIVTSWDGTVSLYDWEQNSLLGRLRHEYALTSVAMCQGFSKCYVGSVQGEILEVDWESEKLVPVSSVSCELGIAAMGSYGHYLTVGSWDSSFIVLDTRRNSVIVHQNLSGKVLSLDCSENKVAVLTTAGIFVYHTNEIGSLPVRKDSGLKYQSRCIRLIPKDLGYVQSSVDGRVAVEFFDDNESKFAFRCHRLNLKDMQLVSPVNCMCFNPTTSMLYTGGSDGKIFVWNLVTRKKSEELAKLDDSIVAMCCNKKVLAVAVSDDSFKTSAAVEDIGLQSSKVCLKILGNASTP</sequence>
<dbReference type="FunCoup" id="I6NE30">
    <property type="interactions" value="282"/>
</dbReference>
<dbReference type="OrthoDB" id="10262475at2759"/>
<organism evidence="4 5">
    <name type="scientific">Eremothecium cymbalariae (strain CBS 270.75 / DBVPG 7215 / KCTC 17166 / NRRL Y-17582)</name>
    <name type="common">Yeast</name>
    <dbReference type="NCBI Taxonomy" id="931890"/>
    <lineage>
        <taxon>Eukaryota</taxon>
        <taxon>Fungi</taxon>
        <taxon>Dikarya</taxon>
        <taxon>Ascomycota</taxon>
        <taxon>Saccharomycotina</taxon>
        <taxon>Saccharomycetes</taxon>
        <taxon>Saccharomycetales</taxon>
        <taxon>Saccharomycetaceae</taxon>
        <taxon>Eremothecium</taxon>
    </lineage>
</organism>
<evidence type="ECO:0000256" key="2">
    <source>
        <dbReference type="ARBA" id="ARBA00022737"/>
    </source>
</evidence>
<dbReference type="InterPro" id="IPR015943">
    <property type="entry name" value="WD40/YVTN_repeat-like_dom_sf"/>
</dbReference>
<dbReference type="InParanoid" id="I6NE30"/>
<gene>
    <name evidence="4" type="ordered locus">Ecym_5584</name>
</gene>
<dbReference type="InterPro" id="IPR019775">
    <property type="entry name" value="WD40_repeat_CS"/>
</dbReference>
<dbReference type="EMBL" id="CP002501">
    <property type="protein sequence ID" value="AET40322.1"/>
    <property type="molecule type" value="Genomic_DNA"/>
</dbReference>
<dbReference type="GO" id="GO:0044774">
    <property type="term" value="P:mitotic DNA integrity checkpoint signaling"/>
    <property type="evidence" value="ECO:0007669"/>
    <property type="project" value="EnsemblFungi"/>
</dbReference>
<dbReference type="RefSeq" id="XP_003647139.1">
    <property type="nucleotide sequence ID" value="XM_003647091.1"/>
</dbReference>
<dbReference type="PROSITE" id="PS50082">
    <property type="entry name" value="WD_REPEATS_2"/>
    <property type="match status" value="1"/>
</dbReference>
<proteinExistence type="predicted"/>
<dbReference type="InterPro" id="IPR036322">
    <property type="entry name" value="WD40_repeat_dom_sf"/>
</dbReference>
<dbReference type="GO" id="GO:1902499">
    <property type="term" value="P:positive regulation of protein autoubiquitination"/>
    <property type="evidence" value="ECO:0007669"/>
    <property type="project" value="EnsemblFungi"/>
</dbReference>